<evidence type="ECO:0000256" key="1">
    <source>
        <dbReference type="ARBA" id="ARBA00006515"/>
    </source>
</evidence>
<comment type="caution">
    <text evidence="5">The sequence shown here is derived from an EMBL/GenBank/DDBJ whole genome shotgun (WGS) entry which is preliminary data.</text>
</comment>
<comment type="similarity">
    <text evidence="1">Belongs to the shaker potassium channel beta subunit family.</text>
</comment>
<reference evidence="5" key="1">
    <citation type="submission" date="2020-04" db="EMBL/GenBank/DDBJ databases">
        <title>Hybrid Assembly of Korean Phytophthora infestans isolates.</title>
        <authorList>
            <person name="Prokchorchik M."/>
            <person name="Lee Y."/>
            <person name="Seo J."/>
            <person name="Cho J.-H."/>
            <person name="Park Y.-E."/>
            <person name="Jang D.-C."/>
            <person name="Im J.-S."/>
            <person name="Choi J.-G."/>
            <person name="Park H.-J."/>
            <person name="Lee G.-B."/>
            <person name="Lee Y.-G."/>
            <person name="Hong S.-Y."/>
            <person name="Cho K."/>
            <person name="Sohn K.H."/>
        </authorList>
    </citation>
    <scope>NUCLEOTIDE SEQUENCE</scope>
    <source>
        <strain evidence="5">KR_1_A1</strain>
    </source>
</reference>
<evidence type="ECO:0000259" key="4">
    <source>
        <dbReference type="Pfam" id="PF00248"/>
    </source>
</evidence>
<dbReference type="Gene3D" id="3.20.20.100">
    <property type="entry name" value="NADP-dependent oxidoreductase domain"/>
    <property type="match status" value="1"/>
</dbReference>
<evidence type="ECO:0000313" key="6">
    <source>
        <dbReference type="Proteomes" id="UP000602510"/>
    </source>
</evidence>
<dbReference type="Pfam" id="PF00248">
    <property type="entry name" value="Aldo_ket_red"/>
    <property type="match status" value="1"/>
</dbReference>
<sequence>MEYGETKSPELWYEIMKTAFEHGISFFDNADSYGMGLEEEYTGAAIKMGIQDGTWKREGLVVATKLGMGTKGFHGDPGLNDQGLTRKHITKGLKASLKRMDLEYVDVLYCIRQDPYTPLEGC</sequence>
<evidence type="ECO:0000256" key="2">
    <source>
        <dbReference type="ARBA" id="ARBA00022857"/>
    </source>
</evidence>
<dbReference type="InterPro" id="IPR005399">
    <property type="entry name" value="K_chnl_volt-dep_bsu_KCNAB-rel"/>
</dbReference>
<dbReference type="SUPFAM" id="SSF51430">
    <property type="entry name" value="NAD(P)-linked oxidoreductase"/>
    <property type="match status" value="1"/>
</dbReference>
<keyword evidence="6" id="KW-1185">Reference proteome</keyword>
<dbReference type="PANTHER" id="PTHR43150">
    <property type="entry name" value="HYPERKINETIC, ISOFORM M"/>
    <property type="match status" value="1"/>
</dbReference>
<keyword evidence="2" id="KW-0521">NADP</keyword>
<keyword evidence="3" id="KW-0560">Oxidoreductase</keyword>
<dbReference type="InterPro" id="IPR036812">
    <property type="entry name" value="NAD(P)_OxRdtase_dom_sf"/>
</dbReference>
<evidence type="ECO:0000313" key="5">
    <source>
        <dbReference type="EMBL" id="KAF4034777.1"/>
    </source>
</evidence>
<proteinExistence type="inferred from homology"/>
<dbReference type="EMBL" id="WSZM01000349">
    <property type="protein sequence ID" value="KAF4034777.1"/>
    <property type="molecule type" value="Genomic_DNA"/>
</dbReference>
<feature type="domain" description="NADP-dependent oxidoreductase" evidence="4">
    <location>
        <begin position="6"/>
        <end position="120"/>
    </location>
</feature>
<name>A0A833WAD6_PHYIN</name>
<dbReference type="Proteomes" id="UP000602510">
    <property type="component" value="Unassembled WGS sequence"/>
</dbReference>
<evidence type="ECO:0000256" key="3">
    <source>
        <dbReference type="ARBA" id="ARBA00023002"/>
    </source>
</evidence>
<dbReference type="PANTHER" id="PTHR43150:SF2">
    <property type="entry name" value="HYPERKINETIC, ISOFORM M"/>
    <property type="match status" value="1"/>
</dbReference>
<dbReference type="AlphaFoldDB" id="A0A833WAD6"/>
<accession>A0A833WAD6</accession>
<dbReference type="InterPro" id="IPR023210">
    <property type="entry name" value="NADP_OxRdtase_dom"/>
</dbReference>
<gene>
    <name evidence="5" type="ORF">GN244_ATG13230</name>
</gene>
<protein>
    <submittedName>
        <fullName evidence="5">Aldo/keto reductase family</fullName>
    </submittedName>
</protein>
<organism evidence="5 6">
    <name type="scientific">Phytophthora infestans</name>
    <name type="common">Potato late blight agent</name>
    <name type="synonym">Botrytis infestans</name>
    <dbReference type="NCBI Taxonomy" id="4787"/>
    <lineage>
        <taxon>Eukaryota</taxon>
        <taxon>Sar</taxon>
        <taxon>Stramenopiles</taxon>
        <taxon>Oomycota</taxon>
        <taxon>Peronosporomycetes</taxon>
        <taxon>Peronosporales</taxon>
        <taxon>Peronosporaceae</taxon>
        <taxon>Phytophthora</taxon>
    </lineage>
</organism>
<dbReference type="GO" id="GO:0016491">
    <property type="term" value="F:oxidoreductase activity"/>
    <property type="evidence" value="ECO:0007669"/>
    <property type="project" value="UniProtKB-KW"/>
</dbReference>